<organism evidence="2 3">
    <name type="scientific">Popillia japonica</name>
    <name type="common">Japanese beetle</name>
    <dbReference type="NCBI Taxonomy" id="7064"/>
    <lineage>
        <taxon>Eukaryota</taxon>
        <taxon>Metazoa</taxon>
        <taxon>Ecdysozoa</taxon>
        <taxon>Arthropoda</taxon>
        <taxon>Hexapoda</taxon>
        <taxon>Insecta</taxon>
        <taxon>Pterygota</taxon>
        <taxon>Neoptera</taxon>
        <taxon>Endopterygota</taxon>
        <taxon>Coleoptera</taxon>
        <taxon>Polyphaga</taxon>
        <taxon>Scarabaeiformia</taxon>
        <taxon>Scarabaeidae</taxon>
        <taxon>Rutelinae</taxon>
        <taxon>Popillia</taxon>
    </lineage>
</organism>
<keyword evidence="3" id="KW-1185">Reference proteome</keyword>
<comment type="caution">
    <text evidence="2">The sequence shown here is derived from an EMBL/GenBank/DDBJ whole genome shotgun (WGS) entry which is preliminary data.</text>
</comment>
<evidence type="ECO:0000313" key="2">
    <source>
        <dbReference type="EMBL" id="KAK9704216.1"/>
    </source>
</evidence>
<protein>
    <submittedName>
        <fullName evidence="2">Uncharacterized protein</fullName>
    </submittedName>
</protein>
<dbReference type="EMBL" id="JASPKY010000355">
    <property type="protein sequence ID" value="KAK9704216.1"/>
    <property type="molecule type" value="Genomic_DNA"/>
</dbReference>
<feature type="region of interest" description="Disordered" evidence="1">
    <location>
        <begin position="68"/>
        <end position="108"/>
    </location>
</feature>
<sequence>MTPIRFEGKLKNPINEEGVVVIERGVGEPCTMYRRYRDVGARGVIGNVEWEVVRVMDLTALYGKKHCNTKEISGNSDDSDLTDSGDEEYTPEPHQDIESSDGNDEGVSLKLKRRLLKI</sequence>
<evidence type="ECO:0000313" key="3">
    <source>
        <dbReference type="Proteomes" id="UP001458880"/>
    </source>
</evidence>
<name>A0AAW1JM12_POPJA</name>
<accession>A0AAW1JM12</accession>
<gene>
    <name evidence="2" type="ORF">QE152_g28424</name>
</gene>
<reference evidence="2 3" key="1">
    <citation type="journal article" date="2024" name="BMC Genomics">
        <title>De novo assembly and annotation of Popillia japonica's genome with initial clues to its potential as an invasive pest.</title>
        <authorList>
            <person name="Cucini C."/>
            <person name="Boschi S."/>
            <person name="Funari R."/>
            <person name="Cardaioli E."/>
            <person name="Iannotti N."/>
            <person name="Marturano G."/>
            <person name="Paoli F."/>
            <person name="Bruttini M."/>
            <person name="Carapelli A."/>
            <person name="Frati F."/>
            <person name="Nardi F."/>
        </authorList>
    </citation>
    <scope>NUCLEOTIDE SEQUENCE [LARGE SCALE GENOMIC DNA]</scope>
    <source>
        <strain evidence="2">DMR45628</strain>
    </source>
</reference>
<dbReference type="AlphaFoldDB" id="A0AAW1JM12"/>
<proteinExistence type="predicted"/>
<feature type="compositionally biased region" description="Acidic residues" evidence="1">
    <location>
        <begin position="77"/>
        <end position="90"/>
    </location>
</feature>
<evidence type="ECO:0000256" key="1">
    <source>
        <dbReference type="SAM" id="MobiDB-lite"/>
    </source>
</evidence>
<dbReference type="Proteomes" id="UP001458880">
    <property type="component" value="Unassembled WGS sequence"/>
</dbReference>